<gene>
    <name evidence="2" type="ORF">VFPBJ_00666</name>
</gene>
<dbReference type="EMBL" id="LSBH01000001">
    <property type="protein sequence ID" value="OAQ86626.1"/>
    <property type="molecule type" value="Genomic_DNA"/>
</dbReference>
<proteinExistence type="predicted"/>
<evidence type="ECO:0000256" key="1">
    <source>
        <dbReference type="SAM" id="MobiDB-lite"/>
    </source>
</evidence>
<dbReference type="AlphaFoldDB" id="A0A179H8N4"/>
<accession>A0A179H8N4</accession>
<dbReference type="Proteomes" id="UP000078240">
    <property type="component" value="Unassembled WGS sequence"/>
</dbReference>
<sequence>MIIQQSRASSVQALDGRSWRLVLSLAADSRASTTDVPGYRAQHPPGSSHRRQRTTSSASLHPTGPTHQGQATHRTNGHASTHRQACPNLAWPGRGRHCQLVTHCQPPTAAATFVSHGCQPPNPTDQAPPRPLRWVAGPPKALLHAALETETPQPGSPDLVEGGRRRALTRMADMAPRSSAEESQVVVARRAVTDG</sequence>
<feature type="region of interest" description="Disordered" evidence="1">
    <location>
        <begin position="30"/>
        <end position="85"/>
    </location>
</feature>
<reference evidence="2 3" key="1">
    <citation type="submission" date="2016-01" db="EMBL/GenBank/DDBJ databases">
        <title>Biosynthesis of antibiotic leucinostatins and their inhibition on Phytophthora in bio-control Purpureocillium lilacinum.</title>
        <authorList>
            <person name="Wang G."/>
            <person name="Liu Z."/>
            <person name="Lin R."/>
            <person name="Li E."/>
            <person name="Mao Z."/>
            <person name="Ling J."/>
            <person name="Yin W."/>
            <person name="Xie B."/>
        </authorList>
    </citation>
    <scope>NUCLEOTIDE SEQUENCE [LARGE SCALE GENOMIC DNA]</scope>
    <source>
        <strain evidence="2">PLBJ-1</strain>
    </source>
</reference>
<organism evidence="2 3">
    <name type="scientific">Purpureocillium lilacinum</name>
    <name type="common">Paecilomyces lilacinus</name>
    <dbReference type="NCBI Taxonomy" id="33203"/>
    <lineage>
        <taxon>Eukaryota</taxon>
        <taxon>Fungi</taxon>
        <taxon>Dikarya</taxon>
        <taxon>Ascomycota</taxon>
        <taxon>Pezizomycotina</taxon>
        <taxon>Sordariomycetes</taxon>
        <taxon>Hypocreomycetidae</taxon>
        <taxon>Hypocreales</taxon>
        <taxon>Ophiocordycipitaceae</taxon>
        <taxon>Purpureocillium</taxon>
    </lineage>
</organism>
<feature type="compositionally biased region" description="Polar residues" evidence="1">
    <location>
        <begin position="54"/>
        <end position="83"/>
    </location>
</feature>
<name>A0A179H8N4_PURLI</name>
<evidence type="ECO:0000313" key="3">
    <source>
        <dbReference type="Proteomes" id="UP000078240"/>
    </source>
</evidence>
<protein>
    <submittedName>
        <fullName evidence="2">Uncharacterized protein</fullName>
    </submittedName>
</protein>
<evidence type="ECO:0000313" key="2">
    <source>
        <dbReference type="EMBL" id="OAQ86626.1"/>
    </source>
</evidence>
<comment type="caution">
    <text evidence="2">The sequence shown here is derived from an EMBL/GenBank/DDBJ whole genome shotgun (WGS) entry which is preliminary data.</text>
</comment>